<organism evidence="1 2">
    <name type="scientific">Smallanthus sonchifolius</name>
    <dbReference type="NCBI Taxonomy" id="185202"/>
    <lineage>
        <taxon>Eukaryota</taxon>
        <taxon>Viridiplantae</taxon>
        <taxon>Streptophyta</taxon>
        <taxon>Embryophyta</taxon>
        <taxon>Tracheophyta</taxon>
        <taxon>Spermatophyta</taxon>
        <taxon>Magnoliopsida</taxon>
        <taxon>eudicotyledons</taxon>
        <taxon>Gunneridae</taxon>
        <taxon>Pentapetalae</taxon>
        <taxon>asterids</taxon>
        <taxon>campanulids</taxon>
        <taxon>Asterales</taxon>
        <taxon>Asteraceae</taxon>
        <taxon>Asteroideae</taxon>
        <taxon>Heliantheae alliance</taxon>
        <taxon>Millerieae</taxon>
        <taxon>Smallanthus</taxon>
    </lineage>
</organism>
<name>A0ACB9FQK1_9ASTR</name>
<sequence length="70" mass="7962">MFATIVSKKMPPETVAKVTSSSSILSNLSKIRAEKMYVEKLGKKKMKNRLIFYGTRYEGTVWDDLAFKLG</sequence>
<keyword evidence="2" id="KW-1185">Reference proteome</keyword>
<evidence type="ECO:0000313" key="2">
    <source>
        <dbReference type="Proteomes" id="UP001056120"/>
    </source>
</evidence>
<accession>A0ACB9FQK1</accession>
<evidence type="ECO:0000313" key="1">
    <source>
        <dbReference type="EMBL" id="KAI3773400.1"/>
    </source>
</evidence>
<protein>
    <submittedName>
        <fullName evidence="1">Uncharacterized protein</fullName>
    </submittedName>
</protein>
<gene>
    <name evidence="1" type="ORF">L1987_47927</name>
</gene>
<dbReference type="EMBL" id="CM042033">
    <property type="protein sequence ID" value="KAI3773400.1"/>
    <property type="molecule type" value="Genomic_DNA"/>
</dbReference>
<comment type="caution">
    <text evidence="1">The sequence shown here is derived from an EMBL/GenBank/DDBJ whole genome shotgun (WGS) entry which is preliminary data.</text>
</comment>
<reference evidence="2" key="1">
    <citation type="journal article" date="2022" name="Mol. Ecol. Resour.">
        <title>The genomes of chicory, endive, great burdock and yacon provide insights into Asteraceae palaeo-polyploidization history and plant inulin production.</title>
        <authorList>
            <person name="Fan W."/>
            <person name="Wang S."/>
            <person name="Wang H."/>
            <person name="Wang A."/>
            <person name="Jiang F."/>
            <person name="Liu H."/>
            <person name="Zhao H."/>
            <person name="Xu D."/>
            <person name="Zhang Y."/>
        </authorList>
    </citation>
    <scope>NUCLEOTIDE SEQUENCE [LARGE SCALE GENOMIC DNA]</scope>
    <source>
        <strain evidence="2">cv. Yunnan</strain>
    </source>
</reference>
<reference evidence="1 2" key="2">
    <citation type="journal article" date="2022" name="Mol. Ecol. Resour.">
        <title>The genomes of chicory, endive, great burdock and yacon provide insights into Asteraceae paleo-polyploidization history and plant inulin production.</title>
        <authorList>
            <person name="Fan W."/>
            <person name="Wang S."/>
            <person name="Wang H."/>
            <person name="Wang A."/>
            <person name="Jiang F."/>
            <person name="Liu H."/>
            <person name="Zhao H."/>
            <person name="Xu D."/>
            <person name="Zhang Y."/>
        </authorList>
    </citation>
    <scope>NUCLEOTIDE SEQUENCE [LARGE SCALE GENOMIC DNA]</scope>
    <source>
        <strain evidence="2">cv. Yunnan</strain>
        <tissue evidence="1">Leaves</tissue>
    </source>
</reference>
<dbReference type="Proteomes" id="UP001056120">
    <property type="component" value="Linkage Group LG16"/>
</dbReference>
<proteinExistence type="predicted"/>